<feature type="domain" description="MOSC" evidence="2">
    <location>
        <begin position="231"/>
        <end position="379"/>
    </location>
</feature>
<dbReference type="InterPro" id="IPR005303">
    <property type="entry name" value="MOCOS_middle"/>
</dbReference>
<gene>
    <name evidence="3" type="ORF">ACA1_110130</name>
</gene>
<dbReference type="Pfam" id="PF03476">
    <property type="entry name" value="MOSC_N"/>
    <property type="match status" value="1"/>
</dbReference>
<evidence type="ECO:0000313" key="4">
    <source>
        <dbReference type="Proteomes" id="UP000011083"/>
    </source>
</evidence>
<dbReference type="SUPFAM" id="SSF141673">
    <property type="entry name" value="MOSC N-terminal domain-like"/>
    <property type="match status" value="1"/>
</dbReference>
<keyword evidence="4" id="KW-1185">Reference proteome</keyword>
<keyword evidence="1" id="KW-0472">Membrane</keyword>
<dbReference type="PROSITE" id="PS51340">
    <property type="entry name" value="MOSC"/>
    <property type="match status" value="1"/>
</dbReference>
<evidence type="ECO:0000313" key="3">
    <source>
        <dbReference type="EMBL" id="ELR25011.1"/>
    </source>
</evidence>
<protein>
    <submittedName>
        <fullName evidence="3">MOSC domain containing protein</fullName>
    </submittedName>
</protein>
<dbReference type="PANTHER" id="PTHR14237">
    <property type="entry name" value="MOLYBDOPTERIN COFACTOR SULFURASE MOSC"/>
    <property type="match status" value="1"/>
</dbReference>
<dbReference type="STRING" id="1257118.L8HKV4"/>
<proteinExistence type="predicted"/>
<dbReference type="PANTHER" id="PTHR14237:SF19">
    <property type="entry name" value="MITOCHONDRIAL AMIDOXIME REDUCING COMPONENT 1"/>
    <property type="match status" value="1"/>
</dbReference>
<dbReference type="OMA" id="ARQYPQM"/>
<feature type="transmembrane region" description="Helical" evidence="1">
    <location>
        <begin position="33"/>
        <end position="57"/>
    </location>
</feature>
<dbReference type="InterPro" id="IPR011037">
    <property type="entry name" value="Pyrv_Knase-like_insert_dom_sf"/>
</dbReference>
<dbReference type="Pfam" id="PF03473">
    <property type="entry name" value="MOSC"/>
    <property type="match status" value="1"/>
</dbReference>
<dbReference type="InterPro" id="IPR005302">
    <property type="entry name" value="MoCF_Sase_C"/>
</dbReference>
<reference evidence="3 4" key="1">
    <citation type="journal article" date="2013" name="Genome Biol.">
        <title>Genome of Acanthamoeba castellanii highlights extensive lateral gene transfer and early evolution of tyrosine kinase signaling.</title>
        <authorList>
            <person name="Clarke M."/>
            <person name="Lohan A.J."/>
            <person name="Liu B."/>
            <person name="Lagkouvardos I."/>
            <person name="Roy S."/>
            <person name="Zafar N."/>
            <person name="Bertelli C."/>
            <person name="Schilde C."/>
            <person name="Kianianmomeni A."/>
            <person name="Burglin T.R."/>
            <person name="Frech C."/>
            <person name="Turcotte B."/>
            <person name="Kopec K.O."/>
            <person name="Synnott J.M."/>
            <person name="Choo C."/>
            <person name="Paponov I."/>
            <person name="Finkler A."/>
            <person name="Soon Heng Tan C."/>
            <person name="Hutchins A.P."/>
            <person name="Weinmeier T."/>
            <person name="Rattei T."/>
            <person name="Chu J.S."/>
            <person name="Gimenez G."/>
            <person name="Irimia M."/>
            <person name="Rigden D.J."/>
            <person name="Fitzpatrick D.A."/>
            <person name="Lorenzo-Morales J."/>
            <person name="Bateman A."/>
            <person name="Chiu C.H."/>
            <person name="Tang P."/>
            <person name="Hegemann P."/>
            <person name="Fromm H."/>
            <person name="Raoult D."/>
            <person name="Greub G."/>
            <person name="Miranda-Saavedra D."/>
            <person name="Chen N."/>
            <person name="Nash P."/>
            <person name="Ginger M.L."/>
            <person name="Horn M."/>
            <person name="Schaap P."/>
            <person name="Caler L."/>
            <person name="Loftus B."/>
        </authorList>
    </citation>
    <scope>NUCLEOTIDE SEQUENCE [LARGE SCALE GENOMIC DNA]</scope>
    <source>
        <strain evidence="3 4">Neff</strain>
    </source>
</reference>
<feature type="transmembrane region" description="Helical" evidence="1">
    <location>
        <begin position="6"/>
        <end position="26"/>
    </location>
</feature>
<accession>L8HKV4</accession>
<dbReference type="GO" id="GO:0030151">
    <property type="term" value="F:molybdenum ion binding"/>
    <property type="evidence" value="ECO:0007669"/>
    <property type="project" value="InterPro"/>
</dbReference>
<name>L8HKV4_ACACF</name>
<dbReference type="Proteomes" id="UP000011083">
    <property type="component" value="Unassembled WGS sequence"/>
</dbReference>
<dbReference type="AlphaFoldDB" id="L8HKV4"/>
<organism evidence="3 4">
    <name type="scientific">Acanthamoeba castellanii (strain ATCC 30010 / Neff)</name>
    <dbReference type="NCBI Taxonomy" id="1257118"/>
    <lineage>
        <taxon>Eukaryota</taxon>
        <taxon>Amoebozoa</taxon>
        <taxon>Discosea</taxon>
        <taxon>Longamoebia</taxon>
        <taxon>Centramoebida</taxon>
        <taxon>Acanthamoebidae</taxon>
        <taxon>Acanthamoeba</taxon>
    </lineage>
</organism>
<dbReference type="EMBL" id="KB007806">
    <property type="protein sequence ID" value="ELR25011.1"/>
    <property type="molecule type" value="Genomic_DNA"/>
</dbReference>
<evidence type="ECO:0000256" key="1">
    <source>
        <dbReference type="SAM" id="Phobius"/>
    </source>
</evidence>
<dbReference type="GeneID" id="14926050"/>
<keyword evidence="1" id="KW-1133">Transmembrane helix</keyword>
<dbReference type="GO" id="GO:0003824">
    <property type="term" value="F:catalytic activity"/>
    <property type="evidence" value="ECO:0007669"/>
    <property type="project" value="InterPro"/>
</dbReference>
<dbReference type="RefSeq" id="XP_004357166.1">
    <property type="nucleotide sequence ID" value="XM_004357110.1"/>
</dbReference>
<evidence type="ECO:0000259" key="2">
    <source>
        <dbReference type="PROSITE" id="PS51340"/>
    </source>
</evidence>
<sequence length="397" mass="43502">METSWPWWWWSLLGALAGALAAPWGGEQQQHTLLSLLLVAGAAAAAPALATLAARWLGGGGLDQGSSTSADYRVTQLVVYPIKSCAGTSLTEATFDAHGFEHDRRWMLVSDTSSSSESSSPLFFVTQRVCPTLALVVPRLTATSLLVDAPHMPTLRVELKSQAHVARMEQMRKELGLVHPPEVEARLAEEAKRKQGGQEQVHVAIWSDKVPAIDEGDEAAQWFSKYLKRPIRLVRVPDDNQRLVPQDYRVEGEANTVAFGDGFPFLLTSEGSLAGLNRELPEPVPMNRGRPEDDVPFVEDTWGLVRIGTHPMHVVKPCTRCKLTTVDQAKGEFGSAEEPLRTLRRVRSSPDGKSVYFGQNLIHAAASGTVRVGDTVRVLRLTQRPVALRPPAPLPHE</sequence>
<keyword evidence="1" id="KW-0812">Transmembrane</keyword>
<dbReference type="KEGG" id="acan:ACA1_110130"/>
<dbReference type="OrthoDB" id="17255at2759"/>
<dbReference type="SUPFAM" id="SSF50800">
    <property type="entry name" value="PK beta-barrel domain-like"/>
    <property type="match status" value="1"/>
</dbReference>
<dbReference type="VEuPathDB" id="AmoebaDB:ACA1_110130"/>
<dbReference type="GO" id="GO:0030170">
    <property type="term" value="F:pyridoxal phosphate binding"/>
    <property type="evidence" value="ECO:0007669"/>
    <property type="project" value="InterPro"/>
</dbReference>